<dbReference type="SUPFAM" id="SSF46934">
    <property type="entry name" value="UBA-like"/>
    <property type="match status" value="1"/>
</dbReference>
<dbReference type="InterPro" id="IPR003892">
    <property type="entry name" value="CUE"/>
</dbReference>
<dbReference type="InterPro" id="IPR036063">
    <property type="entry name" value="Smr_dom_sf"/>
</dbReference>
<dbReference type="EMBL" id="QEAN01000452">
    <property type="protein sequence ID" value="TPX36472.1"/>
    <property type="molecule type" value="Genomic_DNA"/>
</dbReference>
<keyword evidence="5" id="KW-1185">Reference proteome</keyword>
<evidence type="ECO:0000259" key="3">
    <source>
        <dbReference type="PROSITE" id="PS51140"/>
    </source>
</evidence>
<dbReference type="SUPFAM" id="SSF160443">
    <property type="entry name" value="SMR domain-like"/>
    <property type="match status" value="1"/>
</dbReference>
<dbReference type="VEuPathDB" id="FungiDB:SeMB42_g07062"/>
<feature type="region of interest" description="Disordered" evidence="1">
    <location>
        <begin position="334"/>
        <end position="371"/>
    </location>
</feature>
<reference evidence="4 5" key="1">
    <citation type="journal article" date="2019" name="Sci. Rep.">
        <title>Comparative genomics of chytrid fungi reveal insights into the obligate biotrophic and pathogenic lifestyle of Synchytrium endobioticum.</title>
        <authorList>
            <person name="van de Vossenberg B.T.L.H."/>
            <person name="Warris S."/>
            <person name="Nguyen H.D.T."/>
            <person name="van Gent-Pelzer M.P.E."/>
            <person name="Joly D.L."/>
            <person name="van de Geest H.C."/>
            <person name="Bonants P.J.M."/>
            <person name="Smith D.S."/>
            <person name="Levesque C.A."/>
            <person name="van der Lee T.A.J."/>
        </authorList>
    </citation>
    <scope>NUCLEOTIDE SEQUENCE [LARGE SCALE GENOMIC DNA]</scope>
    <source>
        <strain evidence="4 5">MB42</strain>
    </source>
</reference>
<name>A0A507CA46_9FUNG</name>
<dbReference type="PANTHER" id="PTHR46535:SF1">
    <property type="entry name" value="NEDD4-BINDING PROTEIN 2"/>
    <property type="match status" value="1"/>
</dbReference>
<dbReference type="InterPro" id="IPR009060">
    <property type="entry name" value="UBA-like_sf"/>
</dbReference>
<evidence type="ECO:0000313" key="4">
    <source>
        <dbReference type="EMBL" id="TPX36472.1"/>
    </source>
</evidence>
<protein>
    <recommendedName>
        <fullName evidence="6">Smr domain-containing protein</fullName>
    </recommendedName>
</protein>
<dbReference type="GO" id="GO:0005634">
    <property type="term" value="C:nucleus"/>
    <property type="evidence" value="ECO:0007669"/>
    <property type="project" value="TreeGrafter"/>
</dbReference>
<feature type="domain" description="CUE" evidence="3">
    <location>
        <begin position="103"/>
        <end position="146"/>
    </location>
</feature>
<dbReference type="CDD" id="cd14279">
    <property type="entry name" value="CUE"/>
    <property type="match status" value="2"/>
</dbReference>
<sequence length="564" mass="62175">MQPRHTGLGAQKAGPYTVRVIYCKCLGMQQVGLMKELNGSKGGLFHSVRSHTTVHVCILLCCFSFQPDDDHDDSRHHRTQLTHPPEPVSSLHAAAVMDHPPPDIFPPLEFLQFLFPTLDKTTAKSILDKHHQNVHDTVNQLLNDDADCVSIDGSEASSAGSSGGSVNTRATNRTTIETDKWNDLRQKVDCLKILCTNFSDSELESILQNNHLDVDRAANAIYESSGQPFLNSRPPPPPSSAHSTRLLREQFPDIAGKRIEIALRICRNDANQAANYLLGSDFGARPSSPSVAKSAVDTKPWGRAASACNGSCAEAGFPCLTHASAITAGKSSNANDAAPKFIAPPTSSTPRSSGKDIRADGPVYSSAPRATERRIQQQLNEMNERKRPTPVVSLSNAVSNSNLRSADYYSAKAQEYQEERLSKIRMAAEMYSRGGLTGRSAAFVYAQDSRKYDCERRLYTELSGRARFRENNSRFQDHQSTVDLHGLSKQQALSHTEEELAKWYTRCMNTTSGRKPNFTIITGSGTHSGRDGPRLFTSVRGYLRREGWKFDVQEGRGAFVVSFE</sequence>
<comment type="caution">
    <text evidence="4">The sequence shown here is derived from an EMBL/GenBank/DDBJ whole genome shotgun (WGS) entry which is preliminary data.</text>
</comment>
<evidence type="ECO:0000313" key="5">
    <source>
        <dbReference type="Proteomes" id="UP000317494"/>
    </source>
</evidence>
<dbReference type="PANTHER" id="PTHR46535">
    <property type="entry name" value="NEDD4-BINDING PROTEIN 2"/>
    <property type="match status" value="1"/>
</dbReference>
<evidence type="ECO:0000259" key="2">
    <source>
        <dbReference type="PROSITE" id="PS50828"/>
    </source>
</evidence>
<evidence type="ECO:0008006" key="6">
    <source>
        <dbReference type="Google" id="ProtNLM"/>
    </source>
</evidence>
<dbReference type="STRING" id="286115.A0A507CA46"/>
<evidence type="ECO:0000256" key="1">
    <source>
        <dbReference type="SAM" id="MobiDB-lite"/>
    </source>
</evidence>
<dbReference type="Gene3D" id="3.30.1370.110">
    <property type="match status" value="1"/>
</dbReference>
<organism evidence="4 5">
    <name type="scientific">Synchytrium endobioticum</name>
    <dbReference type="NCBI Taxonomy" id="286115"/>
    <lineage>
        <taxon>Eukaryota</taxon>
        <taxon>Fungi</taxon>
        <taxon>Fungi incertae sedis</taxon>
        <taxon>Chytridiomycota</taxon>
        <taxon>Chytridiomycota incertae sedis</taxon>
        <taxon>Chytridiomycetes</taxon>
        <taxon>Synchytriales</taxon>
        <taxon>Synchytriaceae</taxon>
        <taxon>Synchytrium</taxon>
    </lineage>
</organism>
<dbReference type="PROSITE" id="PS51140">
    <property type="entry name" value="CUE"/>
    <property type="match status" value="1"/>
</dbReference>
<accession>A0A507CA46</accession>
<dbReference type="GO" id="GO:0043130">
    <property type="term" value="F:ubiquitin binding"/>
    <property type="evidence" value="ECO:0007669"/>
    <property type="project" value="InterPro"/>
</dbReference>
<proteinExistence type="predicted"/>
<dbReference type="GO" id="GO:0004519">
    <property type="term" value="F:endonuclease activity"/>
    <property type="evidence" value="ECO:0007669"/>
    <property type="project" value="TreeGrafter"/>
</dbReference>
<dbReference type="AlphaFoldDB" id="A0A507CA46"/>
<feature type="domain" description="Smr" evidence="2">
    <location>
        <begin position="482"/>
        <end position="564"/>
    </location>
</feature>
<dbReference type="InterPro" id="IPR052772">
    <property type="entry name" value="Endo/PolyKinase_Domain-Protein"/>
</dbReference>
<dbReference type="Proteomes" id="UP000317494">
    <property type="component" value="Unassembled WGS sequence"/>
</dbReference>
<gene>
    <name evidence="4" type="ORF">SeMB42_g07062</name>
</gene>
<dbReference type="PROSITE" id="PS50828">
    <property type="entry name" value="SMR"/>
    <property type="match status" value="1"/>
</dbReference>
<dbReference type="InterPro" id="IPR002625">
    <property type="entry name" value="Smr_dom"/>
</dbReference>
<dbReference type="SMART" id="SM00463">
    <property type="entry name" value="SMR"/>
    <property type="match status" value="1"/>
</dbReference>